<protein>
    <recommendedName>
        <fullName evidence="3">Sialate O-acetylesterase domain-containing protein</fullName>
    </recommendedName>
</protein>
<name>A0A934RBD6_9BACT</name>
<feature type="domain" description="Sialate O-acetylesterase" evidence="3">
    <location>
        <begin position="30"/>
        <end position="255"/>
    </location>
</feature>
<feature type="chain" id="PRO_5036951687" description="Sialate O-acetylesterase domain-containing protein" evidence="2">
    <location>
        <begin position="22"/>
        <end position="328"/>
    </location>
</feature>
<feature type="signal peptide" evidence="2">
    <location>
        <begin position="1"/>
        <end position="21"/>
    </location>
</feature>
<keyword evidence="5" id="KW-1185">Reference proteome</keyword>
<keyword evidence="2" id="KW-0732">Signal</keyword>
<dbReference type="AlphaFoldDB" id="A0A934RBD6"/>
<dbReference type="InterPro" id="IPR005181">
    <property type="entry name" value="SASA"/>
</dbReference>
<dbReference type="GO" id="GO:0016788">
    <property type="term" value="F:hydrolase activity, acting on ester bonds"/>
    <property type="evidence" value="ECO:0007669"/>
    <property type="project" value="UniProtKB-ARBA"/>
</dbReference>
<evidence type="ECO:0000256" key="1">
    <source>
        <dbReference type="ARBA" id="ARBA00022801"/>
    </source>
</evidence>
<reference evidence="4" key="1">
    <citation type="submission" date="2021-01" db="EMBL/GenBank/DDBJ databases">
        <title>Modified the classification status of verrucomicrobia.</title>
        <authorList>
            <person name="Feng X."/>
        </authorList>
    </citation>
    <scope>NUCLEOTIDE SEQUENCE</scope>
    <source>
        <strain evidence="4">KCTC 22201</strain>
    </source>
</reference>
<dbReference type="SUPFAM" id="SSF52266">
    <property type="entry name" value="SGNH hydrolase"/>
    <property type="match status" value="1"/>
</dbReference>
<gene>
    <name evidence="4" type="ORF">JIN81_02530</name>
</gene>
<dbReference type="PANTHER" id="PTHR31988">
    <property type="entry name" value="ESTERASE, PUTATIVE (DUF303)-RELATED"/>
    <property type="match status" value="1"/>
</dbReference>
<dbReference type="RefSeq" id="WP_200275992.1">
    <property type="nucleotide sequence ID" value="NZ_JAENII010000002.1"/>
</dbReference>
<evidence type="ECO:0000259" key="3">
    <source>
        <dbReference type="Pfam" id="PF03629"/>
    </source>
</evidence>
<proteinExistence type="predicted"/>
<organism evidence="4 5">
    <name type="scientific">Haloferula rosea</name>
    <dbReference type="NCBI Taxonomy" id="490093"/>
    <lineage>
        <taxon>Bacteria</taxon>
        <taxon>Pseudomonadati</taxon>
        <taxon>Verrucomicrobiota</taxon>
        <taxon>Verrucomicrobiia</taxon>
        <taxon>Verrucomicrobiales</taxon>
        <taxon>Verrucomicrobiaceae</taxon>
        <taxon>Haloferula</taxon>
    </lineage>
</organism>
<dbReference type="Proteomes" id="UP000658278">
    <property type="component" value="Unassembled WGS sequence"/>
</dbReference>
<evidence type="ECO:0000256" key="2">
    <source>
        <dbReference type="SAM" id="SignalP"/>
    </source>
</evidence>
<sequence length="328" mass="36911">MINALTRILVLTMLIALQVQAEPAPQSGKLKIFLLAGQSNMVGFGQVKGRPGTMESYVKEKPKAYVHLVDPDGEPVVRDDVWIVNLSDPKNPQQGWLTTGYGASPDHIGPEYGFGIEMADHYEEPVLLIKCAWGGRSLFHNFLPPSAGDHPKPEKDGDKGFHYTEILRITKEVTGNLKTYYPHDSSQGFEIVGFGWHQGWNDRINQTAVDAYEENLVHLVQDLRRDLGIEKLPVVIANTGMGGWEIPKRYKAKVEKLMVAQLALAEPEKYPQFAGNVGGVETRDFQRSQEESPSKQEYHWMRNWETYYLIGESMAQSMIRLLDTPSAN</sequence>
<evidence type="ECO:0000313" key="4">
    <source>
        <dbReference type="EMBL" id="MBK1825881.1"/>
    </source>
</evidence>
<dbReference type="EMBL" id="JAENII010000002">
    <property type="protein sequence ID" value="MBK1825881.1"/>
    <property type="molecule type" value="Genomic_DNA"/>
</dbReference>
<dbReference type="Pfam" id="PF03629">
    <property type="entry name" value="SASA"/>
    <property type="match status" value="1"/>
</dbReference>
<comment type="caution">
    <text evidence="4">The sequence shown here is derived from an EMBL/GenBank/DDBJ whole genome shotgun (WGS) entry which is preliminary data.</text>
</comment>
<dbReference type="InterPro" id="IPR036514">
    <property type="entry name" value="SGNH_hydro_sf"/>
</dbReference>
<dbReference type="PANTHER" id="PTHR31988:SF19">
    <property type="entry name" value="9-O-ACETYL-N-ACETYLNEURAMINIC ACID DEACETYLASE-RELATED"/>
    <property type="match status" value="1"/>
</dbReference>
<keyword evidence="1" id="KW-0378">Hydrolase</keyword>
<dbReference type="Gene3D" id="3.40.50.1110">
    <property type="entry name" value="SGNH hydrolase"/>
    <property type="match status" value="1"/>
</dbReference>
<evidence type="ECO:0000313" key="5">
    <source>
        <dbReference type="Proteomes" id="UP000658278"/>
    </source>
</evidence>
<accession>A0A934RBD6</accession>
<dbReference type="InterPro" id="IPR052940">
    <property type="entry name" value="Carb_Esterase_6"/>
</dbReference>